<name>A0A1S1V7P1_9FIRM</name>
<accession>A0A1S1V7P1</accession>
<gene>
    <name evidence="2" type="ORF">EUAN_12460</name>
</gene>
<dbReference type="AlphaFoldDB" id="A0A1S1V7P1"/>
<dbReference type="NCBIfam" id="TIGR01641">
    <property type="entry name" value="phageSPP1_gp7"/>
    <property type="match status" value="1"/>
</dbReference>
<dbReference type="Proteomes" id="UP000180254">
    <property type="component" value="Unassembled WGS sequence"/>
</dbReference>
<dbReference type="OrthoDB" id="9765386at2"/>
<protein>
    <submittedName>
        <fullName evidence="2">Phage Mu protein F like protein</fullName>
    </submittedName>
</protein>
<dbReference type="RefSeq" id="WP_071062777.1">
    <property type="nucleotide sequence ID" value="NZ_MKIE01000004.1"/>
</dbReference>
<feature type="domain" description="Phage head morphogenesis" evidence="1">
    <location>
        <begin position="207"/>
        <end position="305"/>
    </location>
</feature>
<keyword evidence="3" id="KW-1185">Reference proteome</keyword>
<comment type="caution">
    <text evidence="2">The sequence shown here is derived from an EMBL/GenBank/DDBJ whole genome shotgun (WGS) entry which is preliminary data.</text>
</comment>
<dbReference type="InterPro" id="IPR006528">
    <property type="entry name" value="Phage_head_morphogenesis_dom"/>
</dbReference>
<dbReference type="EMBL" id="MKIE01000004">
    <property type="protein sequence ID" value="OHW62177.1"/>
    <property type="molecule type" value="Genomic_DNA"/>
</dbReference>
<sequence>MAKNSQQYWDERSRQRIDESMLEAGNLNKLLKEIYSDSLSNIEKDISYLYAKYAGKVNLSYKEASKLIKGSEYRQWRRDIDGYLKLIDKAEGTQRESLILELETLASRSRITRLEALKAQIQAHIINMGIEEEELLYKGMKKVYEESYSAVLFTDAKMTGATLATNYAKLNEDYIRQAILTPWKGRNFSDSIWDNKRELLRQLRILTGQSLQEGKSVAFLSEQLSERMGVGYRDAKRLVVTEIANASTQGDLEAYRRLGIKTYIYRANLDSKTSDICKRLDGEEFKISEAKTGVNYPPAHPNCRSYTVKGGEQSEGTKLSKQSDGKYIEIDRNMGYREWHSRYYKPTGGGD</sequence>
<dbReference type="STRING" id="39480.EUAN_12460"/>
<organism evidence="2 3">
    <name type="scientific">Andreesenia angusta</name>
    <dbReference type="NCBI Taxonomy" id="39480"/>
    <lineage>
        <taxon>Bacteria</taxon>
        <taxon>Bacillati</taxon>
        <taxon>Bacillota</taxon>
        <taxon>Tissierellia</taxon>
        <taxon>Tissierellales</taxon>
        <taxon>Gottschalkiaceae</taxon>
        <taxon>Andreesenia</taxon>
    </lineage>
</organism>
<proteinExistence type="predicted"/>
<evidence type="ECO:0000313" key="3">
    <source>
        <dbReference type="Proteomes" id="UP000180254"/>
    </source>
</evidence>
<evidence type="ECO:0000259" key="1">
    <source>
        <dbReference type="Pfam" id="PF04233"/>
    </source>
</evidence>
<dbReference type="Pfam" id="PF04233">
    <property type="entry name" value="Phage_Mu_F"/>
    <property type="match status" value="1"/>
</dbReference>
<evidence type="ECO:0000313" key="2">
    <source>
        <dbReference type="EMBL" id="OHW62177.1"/>
    </source>
</evidence>
<reference evidence="2 3" key="1">
    <citation type="submission" date="2016-09" db="EMBL/GenBank/DDBJ databases">
        <title>Genome sequence of Eubacterium angustum.</title>
        <authorList>
            <person name="Poehlein A."/>
            <person name="Daniel R."/>
        </authorList>
    </citation>
    <scope>NUCLEOTIDE SEQUENCE [LARGE SCALE GENOMIC DNA]</scope>
    <source>
        <strain evidence="2 3">DSM 1989</strain>
    </source>
</reference>